<accession>A0ABZ2N9P3</accession>
<evidence type="ECO:0000313" key="2">
    <source>
        <dbReference type="Proteomes" id="UP001387364"/>
    </source>
</evidence>
<dbReference type="InterPro" id="IPR037208">
    <property type="entry name" value="Spo0E-like_sf"/>
</dbReference>
<organism evidence="1 2">
    <name type="scientific">Bacillus kandeliae</name>
    <dbReference type="NCBI Taxonomy" id="3129297"/>
    <lineage>
        <taxon>Bacteria</taxon>
        <taxon>Bacillati</taxon>
        <taxon>Bacillota</taxon>
        <taxon>Bacilli</taxon>
        <taxon>Bacillales</taxon>
        <taxon>Bacillaceae</taxon>
        <taxon>Bacillus</taxon>
    </lineage>
</organism>
<protein>
    <submittedName>
        <fullName evidence="1">Aspartyl-phosphate phosphatase Spo0E family protein</fullName>
    </submittedName>
</protein>
<keyword evidence="2" id="KW-1185">Reference proteome</keyword>
<evidence type="ECO:0000313" key="1">
    <source>
        <dbReference type="EMBL" id="WXB94451.1"/>
    </source>
</evidence>
<name>A0ABZ2N9P3_9BACI</name>
<dbReference type="Proteomes" id="UP001387364">
    <property type="component" value="Chromosome"/>
</dbReference>
<dbReference type="EMBL" id="CP147404">
    <property type="protein sequence ID" value="WXB94451.1"/>
    <property type="molecule type" value="Genomic_DNA"/>
</dbReference>
<dbReference type="InterPro" id="IPR018540">
    <property type="entry name" value="Spo0E-like"/>
</dbReference>
<proteinExistence type="predicted"/>
<dbReference type="Pfam" id="PF09388">
    <property type="entry name" value="SpoOE-like"/>
    <property type="match status" value="1"/>
</dbReference>
<gene>
    <name evidence="1" type="ORF">WDJ61_07450</name>
</gene>
<sequence>MKGTTDVSKEQLLDTIERKRLELFEVVTIQGLNSPLAIKYSQELDDLLNDYDRYYIQPLVYKHKVLT</sequence>
<reference evidence="1 2" key="1">
    <citation type="submission" date="2024-02" db="EMBL/GenBank/DDBJ databases">
        <title>Seven novel Bacillus-like species.</title>
        <authorList>
            <person name="Liu G."/>
        </authorList>
    </citation>
    <scope>NUCLEOTIDE SEQUENCE [LARGE SCALE GENOMIC DNA]</scope>
    <source>
        <strain evidence="1 2">FJAT-52991</strain>
    </source>
</reference>
<dbReference type="InterPro" id="IPR036638">
    <property type="entry name" value="HLH_DNA-bd_sf"/>
</dbReference>
<dbReference type="SUPFAM" id="SSF140500">
    <property type="entry name" value="BAS1536-like"/>
    <property type="match status" value="1"/>
</dbReference>
<dbReference type="RefSeq" id="WP_338754172.1">
    <property type="nucleotide sequence ID" value="NZ_CP147404.1"/>
</dbReference>
<dbReference type="Gene3D" id="4.10.280.10">
    <property type="entry name" value="Helix-loop-helix DNA-binding domain"/>
    <property type="match status" value="1"/>
</dbReference>